<evidence type="ECO:0000256" key="2">
    <source>
        <dbReference type="ARBA" id="ARBA00022630"/>
    </source>
</evidence>
<dbReference type="EMBL" id="CADCVT010000370">
    <property type="protein sequence ID" value="CAA9527238.1"/>
    <property type="molecule type" value="Genomic_DNA"/>
</dbReference>
<comment type="similarity">
    <text evidence="1">Belongs to the GMC oxidoreductase family.</text>
</comment>
<dbReference type="PANTHER" id="PTHR46056">
    <property type="entry name" value="LONG-CHAIN-ALCOHOL OXIDASE"/>
    <property type="match status" value="1"/>
</dbReference>
<evidence type="ECO:0000256" key="1">
    <source>
        <dbReference type="ARBA" id="ARBA00010790"/>
    </source>
</evidence>
<dbReference type="InterPro" id="IPR000172">
    <property type="entry name" value="GMC_OxRdtase_N"/>
</dbReference>
<name>A0A6J4TLR5_9ACTN</name>
<dbReference type="SUPFAM" id="SSF51905">
    <property type="entry name" value="FAD/NAD(P)-binding domain"/>
    <property type="match status" value="1"/>
</dbReference>
<gene>
    <name evidence="6" type="ORF">AVDCRST_MAG85-3343</name>
</gene>
<sequence length="631" mass="67141">FFARKATDVGADIALIEMLDTFPPDQRDGLLQLLDALAEQGFVDMSQLSREQLFANISLASREAAVGIAGLVSLTLFMTYGLPDPTTGQNPSWKTFGFPGPISAAPDEPKTISPIVPSGDTTVEADVAIIGSGAGGGVIAGKLAERGLKVAVIEMGGYFNEADFNQSELWAYQNLYWRGGPQRTADMNVALMAGSCLGGGTVVNWTNSLRTKDWVRQEWAEHGLTDVATDAFDAHLDGVWERLGVNKDCSELNRGHQAMQRAAEKLGWSFTTIYRNGDTEKYDGAQAGYMGFGDQSGAKQSTLKTYLADATSQGAEVVVRCFAERIIVENGRAAGVEGVYTDPESGETARVTVRAPQVVVAAGALESPAVLLRSGIGGPAAGKYLRLHPSCVTLGDYGEDMQAWWGAPQAGLINEFANIEDGHGFLVEGVQYTTGLAASSTPWSSGATHKEMLSAYRDGASFVAVNRDHGHGQVTIDEQGQAVPWYSVTDPLDVRIIGRSIEAQIRTHAEAGARRIWMFAQKPIEWRVGDDLETFIAKSQRLPLRAGGLTLFSAHQMGSCRMGADPATSVADPRGELHDTPGVWIGDASAFPTSSGTNPMISIMALASRTADNIAEAADVAAVSSLTEVSA</sequence>
<evidence type="ECO:0000256" key="3">
    <source>
        <dbReference type="ARBA" id="ARBA00022827"/>
    </source>
</evidence>
<dbReference type="InterPro" id="IPR036188">
    <property type="entry name" value="FAD/NAD-bd_sf"/>
</dbReference>
<keyword evidence="2" id="KW-0285">Flavoprotein</keyword>
<dbReference type="GO" id="GO:0050660">
    <property type="term" value="F:flavin adenine dinucleotide binding"/>
    <property type="evidence" value="ECO:0007669"/>
    <property type="project" value="InterPro"/>
</dbReference>
<proteinExistence type="inferred from homology"/>
<dbReference type="PROSITE" id="PS00624">
    <property type="entry name" value="GMC_OXRED_2"/>
    <property type="match status" value="1"/>
</dbReference>
<accession>A0A6J4TLR5</accession>
<evidence type="ECO:0000313" key="6">
    <source>
        <dbReference type="EMBL" id="CAA9527238.1"/>
    </source>
</evidence>
<evidence type="ECO:0000256" key="4">
    <source>
        <dbReference type="ARBA" id="ARBA00023002"/>
    </source>
</evidence>
<dbReference type="Pfam" id="PF00732">
    <property type="entry name" value="GMC_oxred_N"/>
    <property type="match status" value="1"/>
</dbReference>
<dbReference type="AlphaFoldDB" id="A0A6J4TLR5"/>
<feature type="non-terminal residue" evidence="6">
    <location>
        <position position="1"/>
    </location>
</feature>
<dbReference type="Gene3D" id="3.50.50.60">
    <property type="entry name" value="FAD/NAD(P)-binding domain"/>
    <property type="match status" value="2"/>
</dbReference>
<keyword evidence="4" id="KW-0560">Oxidoreductase</keyword>
<dbReference type="GO" id="GO:0016020">
    <property type="term" value="C:membrane"/>
    <property type="evidence" value="ECO:0007669"/>
    <property type="project" value="UniProtKB-SubCell"/>
</dbReference>
<evidence type="ECO:0000259" key="5">
    <source>
        <dbReference type="PROSITE" id="PS00624"/>
    </source>
</evidence>
<keyword evidence="3" id="KW-0274">FAD</keyword>
<dbReference type="InterPro" id="IPR007867">
    <property type="entry name" value="GMC_OxRtase_C"/>
</dbReference>
<feature type="domain" description="Glucose-methanol-choline oxidoreductase N-terminal" evidence="5">
    <location>
        <begin position="363"/>
        <end position="377"/>
    </location>
</feature>
<dbReference type="Pfam" id="PF05199">
    <property type="entry name" value="GMC_oxred_C"/>
    <property type="match status" value="1"/>
</dbReference>
<dbReference type="PANTHER" id="PTHR46056:SF12">
    <property type="entry name" value="LONG-CHAIN-ALCOHOL OXIDASE"/>
    <property type="match status" value="1"/>
</dbReference>
<protein>
    <submittedName>
        <fullName evidence="6">GMC oxidoreductase</fullName>
    </submittedName>
</protein>
<dbReference type="GO" id="GO:0046577">
    <property type="term" value="F:long-chain-alcohol oxidase activity"/>
    <property type="evidence" value="ECO:0007669"/>
    <property type="project" value="UniProtKB-EC"/>
</dbReference>
<organism evidence="6">
    <name type="scientific">uncultured Solirubrobacteraceae bacterium</name>
    <dbReference type="NCBI Taxonomy" id="1162706"/>
    <lineage>
        <taxon>Bacteria</taxon>
        <taxon>Bacillati</taxon>
        <taxon>Actinomycetota</taxon>
        <taxon>Thermoleophilia</taxon>
        <taxon>Solirubrobacterales</taxon>
        <taxon>Solirubrobacteraceae</taxon>
        <taxon>environmental samples</taxon>
    </lineage>
</organism>
<reference evidence="6" key="1">
    <citation type="submission" date="2020-02" db="EMBL/GenBank/DDBJ databases">
        <authorList>
            <person name="Meier V. D."/>
        </authorList>
    </citation>
    <scope>NUCLEOTIDE SEQUENCE</scope>
    <source>
        <strain evidence="6">AVDCRST_MAG85</strain>
    </source>
</reference>